<proteinExistence type="predicted"/>
<dbReference type="AlphaFoldDB" id="A0A1M4V7M6"/>
<dbReference type="InterPro" id="IPR010690">
    <property type="entry name" value="YqfD"/>
</dbReference>
<keyword evidence="1" id="KW-0472">Membrane</keyword>
<dbReference type="EMBL" id="FQVL01000002">
    <property type="protein sequence ID" value="SHE64890.1"/>
    <property type="molecule type" value="Genomic_DNA"/>
</dbReference>
<accession>A0A1M4V7M6</accession>
<reference evidence="2 3" key="1">
    <citation type="submission" date="2016-11" db="EMBL/GenBank/DDBJ databases">
        <authorList>
            <person name="Jaros S."/>
            <person name="Januszkiewicz K."/>
            <person name="Wedrychowicz H."/>
        </authorList>
    </citation>
    <scope>NUCLEOTIDE SEQUENCE [LARGE SCALE GENOMIC DNA]</scope>
    <source>
        <strain evidence="2 3">DSM 44666</strain>
    </source>
</reference>
<protein>
    <submittedName>
        <fullName evidence="2">Similar to stage IV sporulation protein</fullName>
    </submittedName>
</protein>
<evidence type="ECO:0000313" key="2">
    <source>
        <dbReference type="EMBL" id="SHE64890.1"/>
    </source>
</evidence>
<organism evidence="2 3">
    <name type="scientific">Seinonella peptonophila</name>
    <dbReference type="NCBI Taxonomy" id="112248"/>
    <lineage>
        <taxon>Bacteria</taxon>
        <taxon>Bacillati</taxon>
        <taxon>Bacillota</taxon>
        <taxon>Bacilli</taxon>
        <taxon>Bacillales</taxon>
        <taxon>Thermoactinomycetaceae</taxon>
        <taxon>Seinonella</taxon>
    </lineage>
</organism>
<sequence length="403" mass="46701">MANNITTKLCVGKVQLECQGERIQDWLRQVVHEQIELEQTIWLDTKKIRFIILLTDFHRVVRMIRQYRLQMKIVQKRGMPFIVSQAYKRKFFFLGIGLFFLLLIVMSSFIWRVDIVGSEQIPEGVIRSLLVREGIFVGQWKTALPKAEEVQHRLLEQLPDASWIGYRIEGTRALIVIVEKKRIEKHLDEIPSYGPVHLVARKQGLIRDMKILKGHPEVEVSDMVKKGQRLVSGIYGEDEETGKGQVVGAQGKVFGEVWYETDVAIPLNQVGNLYTGRREQAYFPYIGGQVLRIDWFQRPKSRNFTPMSFIQPLQIMGKRLPFGLIREEYRETMVQKRHLSVSQAALLARTQAREECLKMIGKDGKIIEEKVLHQNVENGKVYLKLHFDVIEDIATPQPILQGE</sequence>
<dbReference type="PIRSF" id="PIRSF029895">
    <property type="entry name" value="SpoIV"/>
    <property type="match status" value="1"/>
</dbReference>
<keyword evidence="3" id="KW-1185">Reference proteome</keyword>
<keyword evidence="1" id="KW-0812">Transmembrane</keyword>
<evidence type="ECO:0000256" key="1">
    <source>
        <dbReference type="SAM" id="Phobius"/>
    </source>
</evidence>
<dbReference type="Pfam" id="PF06898">
    <property type="entry name" value="YqfD"/>
    <property type="match status" value="1"/>
</dbReference>
<dbReference type="NCBIfam" id="TIGR02876">
    <property type="entry name" value="spore_yqfD"/>
    <property type="match status" value="1"/>
</dbReference>
<feature type="transmembrane region" description="Helical" evidence="1">
    <location>
        <begin position="91"/>
        <end position="111"/>
    </location>
</feature>
<evidence type="ECO:0000313" key="3">
    <source>
        <dbReference type="Proteomes" id="UP000184476"/>
    </source>
</evidence>
<dbReference type="Proteomes" id="UP000184476">
    <property type="component" value="Unassembled WGS sequence"/>
</dbReference>
<dbReference type="STRING" id="112248.SAMN05444392_102212"/>
<keyword evidence="1" id="KW-1133">Transmembrane helix</keyword>
<name>A0A1M4V7M6_9BACL</name>
<gene>
    <name evidence="2" type="ORF">SAMN05444392_102212</name>
</gene>
<dbReference type="RefSeq" id="WP_073153501.1">
    <property type="nucleotide sequence ID" value="NZ_FQVL01000002.1"/>
</dbReference>